<evidence type="ECO:0000313" key="3">
    <source>
        <dbReference type="EMBL" id="OBH88124.1"/>
    </source>
</evidence>
<feature type="transmembrane region" description="Helical" evidence="2">
    <location>
        <begin position="129"/>
        <end position="145"/>
    </location>
</feature>
<feature type="region of interest" description="Disordered" evidence="1">
    <location>
        <begin position="1"/>
        <end position="84"/>
    </location>
</feature>
<keyword evidence="2" id="KW-1133">Transmembrane helix</keyword>
<sequence length="151" mass="15521">MADPQDQPNSEPDGEPTPPPEKQPPAKAAKKAAKAPAKKAPAKKAPAKKAPAKKAPAKKAPAKKAPAKSAEPPAKAPAPALQVQQRIESNGDLAAAAKDAAAQAKSTVDAANNPVSPDAPMEVLTQSRLPLIVALAVSLLAILLIRQLRRR</sequence>
<accession>A0A1A2UHL5</accession>
<evidence type="ECO:0000313" key="4">
    <source>
        <dbReference type="Proteomes" id="UP000092207"/>
    </source>
</evidence>
<feature type="compositionally biased region" description="Basic residues" evidence="1">
    <location>
        <begin position="28"/>
        <end position="66"/>
    </location>
</feature>
<protein>
    <submittedName>
        <fullName evidence="3">Nucleoid-structuring protein H-NS</fullName>
    </submittedName>
</protein>
<name>A0A1A2UHL5_MYCSC</name>
<keyword evidence="2" id="KW-0812">Transmembrane</keyword>
<gene>
    <name evidence="3" type="ORF">A5679_25725</name>
</gene>
<comment type="caution">
    <text evidence="3">The sequence shown here is derived from an EMBL/GenBank/DDBJ whole genome shotgun (WGS) entry which is preliminary data.</text>
</comment>
<feature type="compositionally biased region" description="Low complexity" evidence="1">
    <location>
        <begin position="67"/>
        <end position="80"/>
    </location>
</feature>
<evidence type="ECO:0000256" key="1">
    <source>
        <dbReference type="SAM" id="MobiDB-lite"/>
    </source>
</evidence>
<proteinExistence type="predicted"/>
<reference evidence="3 4" key="1">
    <citation type="submission" date="2016-06" db="EMBL/GenBank/DDBJ databases">
        <authorList>
            <person name="Kjaerup R.B."/>
            <person name="Dalgaard T.S."/>
            <person name="Juul-Madsen H.R."/>
        </authorList>
    </citation>
    <scope>NUCLEOTIDE SEQUENCE [LARGE SCALE GENOMIC DNA]</scope>
    <source>
        <strain evidence="3 4">E2838</strain>
    </source>
</reference>
<dbReference type="AlphaFoldDB" id="A0A1A2UHL5"/>
<dbReference type="EMBL" id="LZJY01000391">
    <property type="protein sequence ID" value="OBH88124.1"/>
    <property type="molecule type" value="Genomic_DNA"/>
</dbReference>
<evidence type="ECO:0000256" key="2">
    <source>
        <dbReference type="SAM" id="Phobius"/>
    </source>
</evidence>
<dbReference type="RefSeq" id="WP_067310142.1">
    <property type="nucleotide sequence ID" value="NZ_LZJY01000391.1"/>
</dbReference>
<organism evidence="3 4">
    <name type="scientific">Mycobacterium scrofulaceum</name>
    <dbReference type="NCBI Taxonomy" id="1783"/>
    <lineage>
        <taxon>Bacteria</taxon>
        <taxon>Bacillati</taxon>
        <taxon>Actinomycetota</taxon>
        <taxon>Actinomycetes</taxon>
        <taxon>Mycobacteriales</taxon>
        <taxon>Mycobacteriaceae</taxon>
        <taxon>Mycobacterium</taxon>
    </lineage>
</organism>
<dbReference type="Proteomes" id="UP000092207">
    <property type="component" value="Unassembled WGS sequence"/>
</dbReference>
<keyword evidence="2" id="KW-0472">Membrane</keyword>
<feature type="compositionally biased region" description="Polar residues" evidence="1">
    <location>
        <begin position="1"/>
        <end position="10"/>
    </location>
</feature>